<dbReference type="InterPro" id="IPR009100">
    <property type="entry name" value="AcylCoA_DH/oxidase_NM_dom_sf"/>
</dbReference>
<dbReference type="InterPro" id="IPR013786">
    <property type="entry name" value="AcylCoA_DH/ox_N"/>
</dbReference>
<evidence type="ECO:0000313" key="2">
    <source>
        <dbReference type="EMBL" id="MFM1727407.1"/>
    </source>
</evidence>
<dbReference type="Gene3D" id="1.20.140.10">
    <property type="entry name" value="Butyryl-CoA Dehydrogenase, subunit A, domain 3"/>
    <property type="match status" value="1"/>
</dbReference>
<gene>
    <name evidence="2" type="ORF">ABEU19_000867</name>
</gene>
<keyword evidence="3" id="KW-1185">Reference proteome</keyword>
<comment type="caution">
    <text evidence="2">The sequence shown here is derived from an EMBL/GenBank/DDBJ whole genome shotgun (WGS) entry which is preliminary data.</text>
</comment>
<dbReference type="PANTHER" id="PTHR43884:SF12">
    <property type="entry name" value="ISOVALERYL-COA DEHYDROGENASE, MITOCHONDRIAL-RELATED"/>
    <property type="match status" value="1"/>
</dbReference>
<sequence length="350" mass="37041">MVGSVIASRWAADVDGEGRFPSEAMDGLCHERLLSCALPVAFGGDGLEMREICMIARVLGRYCASTAMIFVVHQTMVLSILRHHRGEEMEALLREIADDQLLVTGCGHDLMDEVTVGPDNVVSACGRAVTVLFAGQADLVVVRARRPDHGDETLAVFRADEIELRRQALGDGLGLRGLGWHTYSVSASMSEGNVLGASFREVAAETVVPVLRLLSCAAWVGIADSAIDTADRFIATGEGGTSAEAHPASLRRLARVQQRRDEVYSSVDRSAVEFGAHIGAIGGGGQSIADSAYAVSSIVSAALDICGTAGYQDGGEFGLGRQLRDLLGAREMIRSAVGVSTVARREEQVG</sequence>
<dbReference type="InterPro" id="IPR037069">
    <property type="entry name" value="AcylCoA_DH/ox_N_sf"/>
</dbReference>
<dbReference type="EMBL" id="JBDLNU010000001">
    <property type="protein sequence ID" value="MFM1727407.1"/>
    <property type="molecule type" value="Genomic_DNA"/>
</dbReference>
<dbReference type="Pfam" id="PF02771">
    <property type="entry name" value="Acyl-CoA_dh_N"/>
    <property type="match status" value="1"/>
</dbReference>
<feature type="domain" description="Acyl-CoA dehydrogenase/oxidase N-terminal" evidence="1">
    <location>
        <begin position="10"/>
        <end position="96"/>
    </location>
</feature>
<dbReference type="PANTHER" id="PTHR43884">
    <property type="entry name" value="ACYL-COA DEHYDROGENASE"/>
    <property type="match status" value="1"/>
</dbReference>
<keyword evidence="2" id="KW-0560">Oxidoreductase</keyword>
<dbReference type="GO" id="GO:0016491">
    <property type="term" value="F:oxidoreductase activity"/>
    <property type="evidence" value="ECO:0007669"/>
    <property type="project" value="UniProtKB-KW"/>
</dbReference>
<reference evidence="2 3" key="1">
    <citation type="submission" date="2023-11" db="EMBL/GenBank/DDBJ databases">
        <authorList>
            <person name="Val-Calvo J."/>
            <person name="Scortti M."/>
            <person name="Vazquez-Boland J."/>
        </authorList>
    </citation>
    <scope>NUCLEOTIDE SEQUENCE [LARGE SCALE GENOMIC DNA]</scope>
    <source>
        <strain evidence="2 3">DSM 46662</strain>
    </source>
</reference>
<dbReference type="InterPro" id="IPR036250">
    <property type="entry name" value="AcylCo_DH-like_C"/>
</dbReference>
<dbReference type="Gene3D" id="1.10.540.10">
    <property type="entry name" value="Acyl-CoA dehydrogenase/oxidase, N-terminal domain"/>
    <property type="match status" value="1"/>
</dbReference>
<proteinExistence type="predicted"/>
<accession>A0ABW9FPL4</accession>
<dbReference type="SUPFAM" id="SSF47203">
    <property type="entry name" value="Acyl-CoA dehydrogenase C-terminal domain-like"/>
    <property type="match status" value="1"/>
</dbReference>
<evidence type="ECO:0000313" key="3">
    <source>
        <dbReference type="Proteomes" id="UP001629744"/>
    </source>
</evidence>
<name>A0ABW9FPL4_9NOCA</name>
<dbReference type="SUPFAM" id="SSF56645">
    <property type="entry name" value="Acyl-CoA dehydrogenase NM domain-like"/>
    <property type="match status" value="1"/>
</dbReference>
<dbReference type="Proteomes" id="UP001629744">
    <property type="component" value="Unassembled WGS sequence"/>
</dbReference>
<evidence type="ECO:0000259" key="1">
    <source>
        <dbReference type="Pfam" id="PF02771"/>
    </source>
</evidence>
<protein>
    <submittedName>
        <fullName evidence="2">Acyl-CoA dehydrogenase family protein</fullName>
        <ecNumber evidence="2">1.-.-.-</ecNumber>
    </submittedName>
</protein>
<dbReference type="EC" id="1.-.-.-" evidence="2"/>
<organism evidence="2 3">
    <name type="scientific">Prescottella soli</name>
    <dbReference type="NCBI Taxonomy" id="1543852"/>
    <lineage>
        <taxon>Bacteria</taxon>
        <taxon>Bacillati</taxon>
        <taxon>Actinomycetota</taxon>
        <taxon>Actinomycetes</taxon>
        <taxon>Mycobacteriales</taxon>
        <taxon>Nocardiaceae</taxon>
        <taxon>Prescottella</taxon>
    </lineage>
</organism>
<dbReference type="RefSeq" id="WP_348607813.1">
    <property type="nucleotide sequence ID" value="NZ_CP157276.1"/>
</dbReference>